<evidence type="ECO:0000313" key="5">
    <source>
        <dbReference type="Proteomes" id="UP000072904"/>
    </source>
</evidence>
<dbReference type="EMBL" id="LM993667">
    <property type="protein sequence ID" value="VTZ80956.1"/>
    <property type="molecule type" value="Genomic_DNA"/>
</dbReference>
<organism evidence="3 4">
    <name type="scientific">Plasmodium yoelii</name>
    <dbReference type="NCBI Taxonomy" id="5861"/>
    <lineage>
        <taxon>Eukaryota</taxon>
        <taxon>Sar</taxon>
        <taxon>Alveolata</taxon>
        <taxon>Apicomplexa</taxon>
        <taxon>Aconoidasida</taxon>
        <taxon>Haemosporida</taxon>
        <taxon>Plasmodiidae</taxon>
        <taxon>Plasmodium</taxon>
        <taxon>Plasmodium (Vinckeia)</taxon>
    </lineage>
</organism>
<gene>
    <name evidence="3" type="ORF">PY17X_1358500</name>
    <name evidence="2" type="ORF">PYYM_1355000</name>
</gene>
<accession>A0A078KL73</accession>
<evidence type="ECO:0000313" key="3">
    <source>
        <dbReference type="EMBL" id="VTZ80956.1"/>
    </source>
</evidence>
<dbReference type="VEuPathDB" id="PlasmoDB:PYYM_1355000"/>
<reference evidence="4 5" key="1">
    <citation type="journal article" date="2014" name="BMC Biol.">
        <title>A comprehensive evaluation of rodent malaria parasite genomes and gene expression.</title>
        <authorList>
            <person name="Otto T.D."/>
            <person name="Bohme U."/>
            <person name="Jackson A.P."/>
            <person name="Hunt M."/>
            <person name="Franke-Fayard B."/>
            <person name="Hoeijmakers W.A."/>
            <person name="Religa A.A."/>
            <person name="Robertson L."/>
            <person name="Sanders M."/>
            <person name="Ogun S.A."/>
            <person name="Cunningham D."/>
            <person name="Erhart A."/>
            <person name="Billker O."/>
            <person name="Khan S.M."/>
            <person name="Stunnenberg H.G."/>
            <person name="Langhorne J."/>
            <person name="Holder A.A."/>
            <person name="Waters A.P."/>
            <person name="Newbold C.I."/>
            <person name="Pain A."/>
            <person name="Berriman M."/>
            <person name="Janse C.J."/>
        </authorList>
    </citation>
    <scope>NUCLEOTIDE SEQUENCE [LARGE SCALE GENOMIC DNA]</scope>
    <source>
        <strain evidence="3 4">17X</strain>
        <strain evidence="2 5">YM</strain>
    </source>
</reference>
<proteinExistence type="predicted"/>
<reference evidence="2" key="2">
    <citation type="submission" date="2014-05" db="EMBL/GenBank/DDBJ databases">
        <authorList>
            <person name="Aslett A.Martin."/>
            <person name="De Silva Nishadi"/>
        </authorList>
    </citation>
    <scope>NUCLEOTIDE SEQUENCE</scope>
    <source>
        <strain evidence="2">YM</strain>
    </source>
</reference>
<feature type="coiled-coil region" evidence="1">
    <location>
        <begin position="1550"/>
        <end position="1584"/>
    </location>
</feature>
<protein>
    <submittedName>
        <fullName evidence="3">Uncharacterized protein</fullName>
    </submittedName>
</protein>
<dbReference type="Proteomes" id="UP000072874">
    <property type="component" value="Chromosome 13"/>
</dbReference>
<sequence length="1657" mass="196681">MDNYESPSEVLKKKKNGHIVENEKAVDPLNENTKSKLKFIDIFNENNDTDKNEEINTFLKSKKVIKKRKDKKNGIQFFDDNYTNIDMADLDSLSFGNSNLKINDNVLSDNYKNKNDIYSDCLYDNYSNKISYLVSEVYRLKSELEESSQKECKKNEENKILLEKNNILSDSIDSMKKDIEKLKNIYDEETLRIKESYDRRLDVLKNELSEKDNYLKKKIRECENEANNKITDHENKYLNEKKKNDELTTSLENATKEKEDIIKQYTCEISSHKKEQENYKNEAEKYKNEAEKYKNEAEKYKNEAEKYKNEAEKYKNEMEKRKYEAEKWKDEAEKWKDEAEKWKDEAEKWKDEMNQRVQKMNEINDEIKRIENILTEEKKTNEKLQTIIENSEKDITNLNNIINQKNETIKTMVNDILLVKNVYEELVKEKEENEISKQKLIKEIKEYEKKVVYLKNSVEEYDANNQKLIKCNQKLNENIRKKEKEITALQNENIYLKRENVVFNQNFLNTKSCKSDQIKEYFSDSTNFCGKSEKYMNKYQSEDFEMEEIKELENRSEIKEAGKKKKIHKKTKNKKKIYIKEKEDISTDTNGETESEDEKIEYNIEICDESEKDESLSDQTKVRIIKDSGKNIELNKDEKNKIQNIERNNSNKIRTEKVLSYKQLNMNIFDSKKNEDRHFINDKEKKKGSNVVIDKTDYNNEILHIEYPPPVILKKKINEQLKHSLMQTNKIQFFDITSNLVNIGNLSNGFDRKNKPNFIKRDIHDRHGIYYDEFNDDIPYQESEEENENNNNNNNNNKREIWMNNTKKQYLNLKTNSLLDNRLSGNFSNKQLSSSFLDKKINNSFINKEFGSNKYLYDLNLYKLKKCNIISYNNSIIPIKRTKKNNLMRSIMDSSKTYIDNSVNKMNINENYLNKYNEMNNSSLKCIDSNNINIINQVHDGQNEMIIQPLNFQTIENVKGDNKTIDYFLSHIKNDKLNLNNNLLLMKKGSQTITKFSNDQLHLSNKSNKEQKKEKTKVENDNKISQYNNEDTHDISSFLNKMENINDNPSDNISTNFVIKKDCKKLISDDKYTDVNNQRDIRSCLLSKYKKKSNIYGLFIINERLKNIYKNIENKKKSISNFPINMCNIEDMKKFSNSFSIIQNKSQEYFGNTKDVKNSENQNFNNKKDEDDEKHVVYPIIEENKLLLEIPEPPKEDIIGIQLSDEEDVKSDENDNENENDNICSVINYEDGQDTLREVVSQINKNKKDEYCDDYNESIETYACDSEHTQMLDYKEKEERTIEVNNFEETNNDSIYMNNSGNNRLKIIACSEKNDEKEKNIMNNNDNEPSRKLNELFSKHVNISEHMRKLPMLYSSKILKKDNHNTFSNNNNKKKKNIECDMNRSDCFKNDFKLDESQDEYCGLLDIKNGYANIIENSNENKIILRNEKKNKENDKKYKEYLNKIKGDKIEKKTEIFDNRKIIKHQEKDIFNVNDTLNTSFNHFLLSYKLNRKGLENSNNEYNNNENNNTIFDIIKSEKMNKIKKKQTILALHNDISNKVIKNKPQNIQFDHYYNKLKILRDKNQRLKNDRDLSNEKYENYEKSNLSTQNILLPTSQLSPLHNNSERSGKTFNNICDKKTSENFLFNSNPLNNNSANIHRNHQNNFMVRKKNELKKF</sequence>
<dbReference type="OrthoDB" id="10255512at2759"/>
<keyword evidence="1" id="KW-0175">Coiled coil</keyword>
<dbReference type="RefSeq" id="XP_725532.2">
    <property type="nucleotide sequence ID" value="XM_720439.2"/>
</dbReference>
<dbReference type="VEuPathDB" id="PlasmoDB:PY17X_1358500"/>
<dbReference type="VEuPathDB" id="PlasmoDB:PY00593"/>
<dbReference type="OMA" id="YMLCKVE"/>
<dbReference type="SUPFAM" id="SSF58104">
    <property type="entry name" value="Methyl-accepting chemotaxis protein (MCP) signaling domain"/>
    <property type="match status" value="1"/>
</dbReference>
<dbReference type="VEuPathDB" id="PlasmoDB:Py17XNL_001303425"/>
<reference evidence="3" key="3">
    <citation type="submission" date="2014-05" db="EMBL/GenBank/DDBJ databases">
        <authorList>
            <person name="Aslett M.A."/>
            <person name="De Silva N."/>
        </authorList>
    </citation>
    <scope>NUCLEOTIDE SEQUENCE</scope>
    <source>
        <strain evidence="3">17X</strain>
    </source>
</reference>
<name>A0A078KL73_PLAYE</name>
<dbReference type="Proteomes" id="UP000072904">
    <property type="component" value="Chromosome 13"/>
</dbReference>
<dbReference type="KEGG" id="pyo:PY17X_1358500"/>
<dbReference type="EMBL" id="LK934641">
    <property type="protein sequence ID" value="CDU20198.1"/>
    <property type="molecule type" value="Genomic_DNA"/>
</dbReference>
<dbReference type="GeneID" id="3790871"/>
<reference evidence="3" key="4">
    <citation type="submission" date="2019-05" db="EMBL/GenBank/DDBJ databases">
        <authorList>
            <consortium name="Pathogen Informatics"/>
        </authorList>
    </citation>
    <scope>NUCLEOTIDE SEQUENCE</scope>
    <source>
        <strain evidence="3">17X</strain>
    </source>
</reference>
<evidence type="ECO:0000313" key="2">
    <source>
        <dbReference type="EMBL" id="CDU20198.1"/>
    </source>
</evidence>
<feature type="coiled-coil region" evidence="1">
    <location>
        <begin position="165"/>
        <end position="499"/>
    </location>
</feature>
<evidence type="ECO:0000313" key="4">
    <source>
        <dbReference type="Proteomes" id="UP000072874"/>
    </source>
</evidence>
<evidence type="ECO:0000256" key="1">
    <source>
        <dbReference type="SAM" id="Coils"/>
    </source>
</evidence>